<dbReference type="AlphaFoldDB" id="A0A1I7TUJ3"/>
<evidence type="ECO:0000313" key="3">
    <source>
        <dbReference type="WBParaSite" id="Csp11.Scaffold629.g11926.t1"/>
    </source>
</evidence>
<dbReference type="STRING" id="1561998.A0A1I7TUJ3"/>
<dbReference type="PANTHER" id="PTHR31720:SF12">
    <property type="entry name" value="SERPENTINE RECEPTOR, CLASS T-RELATED"/>
    <property type="match status" value="1"/>
</dbReference>
<keyword evidence="1" id="KW-0812">Transmembrane</keyword>
<feature type="transmembrane region" description="Helical" evidence="1">
    <location>
        <begin position="117"/>
        <end position="144"/>
    </location>
</feature>
<feature type="transmembrane region" description="Helical" evidence="1">
    <location>
        <begin position="195"/>
        <end position="216"/>
    </location>
</feature>
<organism evidence="2 3">
    <name type="scientific">Caenorhabditis tropicalis</name>
    <dbReference type="NCBI Taxonomy" id="1561998"/>
    <lineage>
        <taxon>Eukaryota</taxon>
        <taxon>Metazoa</taxon>
        <taxon>Ecdysozoa</taxon>
        <taxon>Nematoda</taxon>
        <taxon>Chromadorea</taxon>
        <taxon>Rhabditida</taxon>
        <taxon>Rhabditina</taxon>
        <taxon>Rhabditomorpha</taxon>
        <taxon>Rhabditoidea</taxon>
        <taxon>Rhabditidae</taxon>
        <taxon>Peloderinae</taxon>
        <taxon>Caenorhabditis</taxon>
    </lineage>
</organism>
<dbReference type="InterPro" id="IPR018817">
    <property type="entry name" value="7TM_GPCR_serpentine_rcpt_Srz"/>
</dbReference>
<feature type="transmembrane region" description="Helical" evidence="1">
    <location>
        <begin position="31"/>
        <end position="53"/>
    </location>
</feature>
<dbReference type="Pfam" id="PF10325">
    <property type="entry name" value="7TM_GPCR_Srz"/>
    <property type="match status" value="1"/>
</dbReference>
<feature type="transmembrane region" description="Helical" evidence="1">
    <location>
        <begin position="165"/>
        <end position="183"/>
    </location>
</feature>
<evidence type="ECO:0000256" key="1">
    <source>
        <dbReference type="SAM" id="Phobius"/>
    </source>
</evidence>
<feature type="transmembrane region" description="Helical" evidence="1">
    <location>
        <begin position="237"/>
        <end position="263"/>
    </location>
</feature>
<protein>
    <submittedName>
        <fullName evidence="3">Serpentine Receptor, class Z</fullName>
    </submittedName>
</protein>
<dbReference type="eggNOG" id="ENOG502TI6P">
    <property type="taxonomic scope" value="Eukaryota"/>
</dbReference>
<keyword evidence="1" id="KW-1133">Transmembrane helix</keyword>
<reference evidence="3" key="1">
    <citation type="submission" date="2016-11" db="UniProtKB">
        <authorList>
            <consortium name="WormBaseParasite"/>
        </authorList>
    </citation>
    <scope>IDENTIFICATION</scope>
</reference>
<keyword evidence="1" id="KW-0472">Membrane</keyword>
<evidence type="ECO:0000313" key="2">
    <source>
        <dbReference type="Proteomes" id="UP000095282"/>
    </source>
</evidence>
<accession>A0A1I7TUJ3</accession>
<dbReference type="WBParaSite" id="Csp11.Scaffold629.g11926.t1">
    <property type="protein sequence ID" value="Csp11.Scaffold629.g11926.t1"/>
    <property type="gene ID" value="Csp11.Scaffold629.g11926"/>
</dbReference>
<name>A0A1I7TUJ3_9PELO</name>
<feature type="transmembrane region" description="Helical" evidence="1">
    <location>
        <begin position="73"/>
        <end position="97"/>
    </location>
</feature>
<sequence>MRFAVQLFNGSSTHFTVSDTDYYGQRYALNLLKYVFILFVIALVIVFPFFVSVFRANRDRDRHTAVYPIMNHFFKITCFFYFLSSLSITTVILHIIFGDQSKSIIRHLFAPYFQVFFYAPMVIYNHVHFLLIFLLAIQRFHFFFFSPSEATQRRIERITVSGIKYLYIFLFFLHFIFFVWMASRRDMAKQQINVYTIYYFSISFIALASGIVYIPIIISIRKLAHLPSARVNSPQNYILYQTIFIALSKVGHLLTFLIGFFGVPSMVRFLIISSFFDIVSTPVLIQISYLFCNKRNIQTLFSPFKLKSFISRGGTNVSPEAMTTIT</sequence>
<proteinExistence type="predicted"/>
<dbReference type="Proteomes" id="UP000095282">
    <property type="component" value="Unplaced"/>
</dbReference>
<dbReference type="PANTHER" id="PTHR31720">
    <property type="entry name" value="SERPENTINE RECEPTOR, CLASS Z-RELATED"/>
    <property type="match status" value="1"/>
</dbReference>
<keyword evidence="2" id="KW-1185">Reference proteome</keyword>
<feature type="transmembrane region" description="Helical" evidence="1">
    <location>
        <begin position="269"/>
        <end position="292"/>
    </location>
</feature>